<dbReference type="Gene3D" id="3.20.20.190">
    <property type="entry name" value="Phosphatidylinositol (PI) phosphodiesterase"/>
    <property type="match status" value="1"/>
</dbReference>
<sequence>MRNPCVAHRGWSGRAPENTLAAISLALEEKHLFWIEIDVQLSKDNIPVVIHDYTLSRTTNGMGEVKAYTADQLQQLDAGEWYSDSYRGEPVPTLEQVLALTCGRCRLNVELKTDGRYPGLAHEVLKLLYQYGLQHDVVITSFYKPILQEVRALSPDISVGLIIDGWRDTLIDELKELRADFLSLGYRQLNTERLQALRTASIRTMLWTINDVRTIKKYAAMDAEIMICTNYPEKWREAVIPKKKN</sequence>
<evidence type="ECO:0000313" key="2">
    <source>
        <dbReference type="EMBL" id="PWV99687.1"/>
    </source>
</evidence>
<evidence type="ECO:0000259" key="1">
    <source>
        <dbReference type="PROSITE" id="PS51704"/>
    </source>
</evidence>
<gene>
    <name evidence="2" type="ORF">DFQ01_11361</name>
</gene>
<dbReference type="PROSITE" id="PS51704">
    <property type="entry name" value="GP_PDE"/>
    <property type="match status" value="1"/>
</dbReference>
<name>A0A2V2YTN0_9BACL</name>
<organism evidence="2 3">
    <name type="scientific">Paenibacillus cellulosilyticus</name>
    <dbReference type="NCBI Taxonomy" id="375489"/>
    <lineage>
        <taxon>Bacteria</taxon>
        <taxon>Bacillati</taxon>
        <taxon>Bacillota</taxon>
        <taxon>Bacilli</taxon>
        <taxon>Bacillales</taxon>
        <taxon>Paenibacillaceae</taxon>
        <taxon>Paenibacillus</taxon>
    </lineage>
</organism>
<evidence type="ECO:0000313" key="3">
    <source>
        <dbReference type="Proteomes" id="UP000246635"/>
    </source>
</evidence>
<dbReference type="GO" id="GO:0008081">
    <property type="term" value="F:phosphoric diester hydrolase activity"/>
    <property type="evidence" value="ECO:0007669"/>
    <property type="project" value="InterPro"/>
</dbReference>
<dbReference type="EMBL" id="QGTQ01000013">
    <property type="protein sequence ID" value="PWV99687.1"/>
    <property type="molecule type" value="Genomic_DNA"/>
</dbReference>
<dbReference type="AlphaFoldDB" id="A0A2V2YTN0"/>
<accession>A0A2V2YTN0</accession>
<dbReference type="InterPro" id="IPR017946">
    <property type="entry name" value="PLC-like_Pdiesterase_TIM-brl"/>
</dbReference>
<dbReference type="SUPFAM" id="SSF51695">
    <property type="entry name" value="PLC-like phosphodiesterases"/>
    <property type="match status" value="1"/>
</dbReference>
<dbReference type="Proteomes" id="UP000246635">
    <property type="component" value="Unassembled WGS sequence"/>
</dbReference>
<dbReference type="PANTHER" id="PTHR46211:SF1">
    <property type="entry name" value="GLYCEROPHOSPHODIESTER PHOSPHODIESTERASE, CYTOPLASMIC"/>
    <property type="match status" value="1"/>
</dbReference>
<keyword evidence="3" id="KW-1185">Reference proteome</keyword>
<dbReference type="InterPro" id="IPR030395">
    <property type="entry name" value="GP_PDE_dom"/>
</dbReference>
<dbReference type="OrthoDB" id="384721at2"/>
<feature type="domain" description="GP-PDE" evidence="1">
    <location>
        <begin position="3"/>
        <end position="239"/>
    </location>
</feature>
<comment type="caution">
    <text evidence="2">The sequence shown here is derived from an EMBL/GenBank/DDBJ whole genome shotgun (WGS) entry which is preliminary data.</text>
</comment>
<dbReference type="PANTHER" id="PTHR46211">
    <property type="entry name" value="GLYCEROPHOSPHORYL DIESTER PHOSPHODIESTERASE"/>
    <property type="match status" value="1"/>
</dbReference>
<protein>
    <submittedName>
        <fullName evidence="2">Glycerophosphoryl diester phosphodiesterase</fullName>
    </submittedName>
</protein>
<proteinExistence type="predicted"/>
<dbReference type="RefSeq" id="WP_110045075.1">
    <property type="nucleotide sequence ID" value="NZ_CP054612.1"/>
</dbReference>
<dbReference type="GO" id="GO:0006629">
    <property type="term" value="P:lipid metabolic process"/>
    <property type="evidence" value="ECO:0007669"/>
    <property type="project" value="InterPro"/>
</dbReference>
<dbReference type="Pfam" id="PF03009">
    <property type="entry name" value="GDPD"/>
    <property type="match status" value="1"/>
</dbReference>
<reference evidence="2 3" key="1">
    <citation type="submission" date="2018-05" db="EMBL/GenBank/DDBJ databases">
        <title>Genomic Encyclopedia of Type Strains, Phase III (KMG-III): the genomes of soil and plant-associated and newly described type strains.</title>
        <authorList>
            <person name="Whitman W."/>
        </authorList>
    </citation>
    <scope>NUCLEOTIDE SEQUENCE [LARGE SCALE GENOMIC DNA]</scope>
    <source>
        <strain evidence="2 3">CECT 5696</strain>
    </source>
</reference>